<proteinExistence type="predicted"/>
<comment type="caution">
    <text evidence="2">The sequence shown here is derived from an EMBL/GenBank/DDBJ whole genome shotgun (WGS) entry which is preliminary data.</text>
</comment>
<name>A0AAD4JV75_9MUSC</name>
<keyword evidence="1" id="KW-0732">Signal</keyword>
<protein>
    <recommendedName>
        <fullName evidence="4">Secreted protein</fullName>
    </recommendedName>
</protein>
<accession>A0AAD4JV75</accession>
<evidence type="ECO:0000256" key="1">
    <source>
        <dbReference type="SAM" id="SignalP"/>
    </source>
</evidence>
<reference evidence="2" key="1">
    <citation type="journal article" date="2021" name="Mol. Ecol. Resour.">
        <title>Phylogenomic analyses of the genus Drosophila reveals genomic signals of climate adaptation.</title>
        <authorList>
            <person name="Li F."/>
            <person name="Rane R.V."/>
            <person name="Luria V."/>
            <person name="Xiong Z."/>
            <person name="Chen J."/>
            <person name="Li Z."/>
            <person name="Catullo R.A."/>
            <person name="Griffin P.C."/>
            <person name="Schiffer M."/>
            <person name="Pearce S."/>
            <person name="Lee S.F."/>
            <person name="McElroy K."/>
            <person name="Stocker A."/>
            <person name="Shirriffs J."/>
            <person name="Cockerell F."/>
            <person name="Coppin C."/>
            <person name="Sgro C.M."/>
            <person name="Karger A."/>
            <person name="Cain J.W."/>
            <person name="Weber J.A."/>
            <person name="Santpere G."/>
            <person name="Kirschner M.W."/>
            <person name="Hoffmann A.A."/>
            <person name="Oakeshott J.G."/>
            <person name="Zhang G."/>
        </authorList>
    </citation>
    <scope>NUCLEOTIDE SEQUENCE</scope>
    <source>
        <strain evidence="2">BGI-SZ-2011g</strain>
    </source>
</reference>
<keyword evidence="3" id="KW-1185">Reference proteome</keyword>
<evidence type="ECO:0000313" key="2">
    <source>
        <dbReference type="EMBL" id="KAH8360195.1"/>
    </source>
</evidence>
<sequence>MQTRLILLTCCLCCSVRAYTLFDAVDEQQSCPAFAKTREILTPHHNTNHNVQHQQEVCRTRDRPFKPMQWLLRIIRIRTMPRDEPKYRIQNPRVPQSAALRHDSRGSEDVKRNAKMLLILDNRPVLEQQPNHFFM</sequence>
<dbReference type="EMBL" id="JAJJHW010003409">
    <property type="protein sequence ID" value="KAH8360195.1"/>
    <property type="molecule type" value="Genomic_DNA"/>
</dbReference>
<feature type="chain" id="PRO_5042191911" description="Secreted protein" evidence="1">
    <location>
        <begin position="19"/>
        <end position="135"/>
    </location>
</feature>
<organism evidence="2 3">
    <name type="scientific">Drosophila rubida</name>
    <dbReference type="NCBI Taxonomy" id="30044"/>
    <lineage>
        <taxon>Eukaryota</taxon>
        <taxon>Metazoa</taxon>
        <taxon>Ecdysozoa</taxon>
        <taxon>Arthropoda</taxon>
        <taxon>Hexapoda</taxon>
        <taxon>Insecta</taxon>
        <taxon>Pterygota</taxon>
        <taxon>Neoptera</taxon>
        <taxon>Endopterygota</taxon>
        <taxon>Diptera</taxon>
        <taxon>Brachycera</taxon>
        <taxon>Muscomorpha</taxon>
        <taxon>Ephydroidea</taxon>
        <taxon>Drosophilidae</taxon>
        <taxon>Drosophila</taxon>
    </lineage>
</organism>
<dbReference type="AlphaFoldDB" id="A0AAD4JV75"/>
<dbReference type="Proteomes" id="UP001200034">
    <property type="component" value="Unassembled WGS sequence"/>
</dbReference>
<feature type="signal peptide" evidence="1">
    <location>
        <begin position="1"/>
        <end position="18"/>
    </location>
</feature>
<evidence type="ECO:0008006" key="4">
    <source>
        <dbReference type="Google" id="ProtNLM"/>
    </source>
</evidence>
<gene>
    <name evidence="2" type="ORF">KR093_011317</name>
</gene>
<evidence type="ECO:0000313" key="3">
    <source>
        <dbReference type="Proteomes" id="UP001200034"/>
    </source>
</evidence>